<protein>
    <submittedName>
        <fullName evidence="5">Uncharacterized protein LOC102805802</fullName>
    </submittedName>
</protein>
<feature type="region of interest" description="Disordered" evidence="2">
    <location>
        <begin position="560"/>
        <end position="599"/>
    </location>
</feature>
<evidence type="ECO:0000313" key="5">
    <source>
        <dbReference type="RefSeq" id="XP_006815472.1"/>
    </source>
</evidence>
<accession>A0ABM0M631</accession>
<dbReference type="Pfam" id="PF00505">
    <property type="entry name" value="HMG_box"/>
    <property type="match status" value="1"/>
</dbReference>
<keyword evidence="1" id="KW-0539">Nucleus</keyword>
<feature type="DNA-binding region" description="HMG box" evidence="1">
    <location>
        <begin position="222"/>
        <end position="290"/>
    </location>
</feature>
<dbReference type="RefSeq" id="XP_006815472.1">
    <property type="nucleotide sequence ID" value="XM_006815409.1"/>
</dbReference>
<evidence type="ECO:0000256" key="1">
    <source>
        <dbReference type="PROSITE-ProRule" id="PRU00267"/>
    </source>
</evidence>
<dbReference type="InterPro" id="IPR052856">
    <property type="entry name" value="SOX30_TF"/>
</dbReference>
<dbReference type="Proteomes" id="UP000694865">
    <property type="component" value="Unplaced"/>
</dbReference>
<dbReference type="PROSITE" id="PS50118">
    <property type="entry name" value="HMG_BOX_2"/>
    <property type="match status" value="1"/>
</dbReference>
<dbReference type="PANTHER" id="PTHR47279:SF1">
    <property type="entry name" value="TRANSCRIPTION FACTOR SOX-30"/>
    <property type="match status" value="1"/>
</dbReference>
<evidence type="ECO:0000313" key="4">
    <source>
        <dbReference type="Proteomes" id="UP000694865"/>
    </source>
</evidence>
<organism evidence="4 5">
    <name type="scientific">Saccoglossus kowalevskii</name>
    <name type="common">Acorn worm</name>
    <dbReference type="NCBI Taxonomy" id="10224"/>
    <lineage>
        <taxon>Eukaryota</taxon>
        <taxon>Metazoa</taxon>
        <taxon>Hemichordata</taxon>
        <taxon>Enteropneusta</taxon>
        <taxon>Harrimaniidae</taxon>
        <taxon>Saccoglossus</taxon>
    </lineage>
</organism>
<dbReference type="CDD" id="cd22033">
    <property type="entry name" value="HMG-box_SoxH_SOX30"/>
    <property type="match status" value="1"/>
</dbReference>
<gene>
    <name evidence="5" type="primary">LOC102805802</name>
</gene>
<proteinExistence type="predicted"/>
<name>A0ABM0M631_SACKO</name>
<dbReference type="SUPFAM" id="SSF47095">
    <property type="entry name" value="HMG-box"/>
    <property type="match status" value="1"/>
</dbReference>
<keyword evidence="1" id="KW-0238">DNA-binding</keyword>
<sequence length="599" mass="67115">MCGNSETDTNKGSADVLSKTVAVKVEKDDKTTGVLQTIRVGDIDCISTKHAAILQESGKKTSDQSHHTTNEFAKIVPTHQSSTNPTHLTIAKTTVTGNATTTPIPIGTPVRFIMATSNTRCTPTTSNATSVATAIRRPVIVSTTRNNMVSAQIPTTFTTTTGNRNPTLTSQHTWVTNTGMQTLVPIPLSGPYIAPSLPSCPTRQNSTRNEANFLRSNCSTHIKRPMNAFMVWARVYRPILAKEHPNANNAEISVKLGEVWHRMTDLQKKPYYEESQKIKDQHKKDHPGWVYQPRPSKKKRVSLPINTSFLQPQIPTSNSAVHRYMPSLNYNNLHGGPANTMATCNPIIKTEQFRSPVINQRPTTFFRPEVHPYLRLIEPRVQTVPSQQQAVINNPYLGVTKETNGHQAMSTKLAAAMPQLIGYQPDTSQHVPLPHKLILPGCQDAAIPVQQNIAKINKEQSRLQKPSMKKPLEDQLHITSKNNSDYSYVQQWLESMQEMNPCMTTEEEELQRATESICDDMDMPSMYDMMEDQLQRSNVSGMGPMFSKGYEHLKHERPQGTDHWYVNDNAADDDKQSNKSASSKDSISEMPQFERFLQD</sequence>
<keyword evidence="4" id="KW-1185">Reference proteome</keyword>
<feature type="domain" description="HMG box" evidence="3">
    <location>
        <begin position="222"/>
        <end position="290"/>
    </location>
</feature>
<dbReference type="InterPro" id="IPR009071">
    <property type="entry name" value="HMG_box_dom"/>
</dbReference>
<evidence type="ECO:0000256" key="2">
    <source>
        <dbReference type="SAM" id="MobiDB-lite"/>
    </source>
</evidence>
<dbReference type="PANTHER" id="PTHR47279">
    <property type="entry name" value="TRANSCRIPTION FACTOR SOX-30"/>
    <property type="match status" value="1"/>
</dbReference>
<dbReference type="GeneID" id="102805802"/>
<dbReference type="SMART" id="SM00398">
    <property type="entry name" value="HMG"/>
    <property type="match status" value="1"/>
</dbReference>
<evidence type="ECO:0000259" key="3">
    <source>
        <dbReference type="PROSITE" id="PS50118"/>
    </source>
</evidence>
<dbReference type="Gene3D" id="1.10.30.10">
    <property type="entry name" value="High mobility group box domain"/>
    <property type="match status" value="1"/>
</dbReference>
<dbReference type="InterPro" id="IPR036910">
    <property type="entry name" value="HMG_box_dom_sf"/>
</dbReference>
<reference evidence="5" key="1">
    <citation type="submission" date="2025-08" db="UniProtKB">
        <authorList>
            <consortium name="RefSeq"/>
        </authorList>
    </citation>
    <scope>IDENTIFICATION</scope>
    <source>
        <tissue evidence="5">Testes</tissue>
    </source>
</reference>